<keyword evidence="11" id="KW-0966">Cell projection</keyword>
<comment type="function">
    <text evidence="12">Component of the IFT complex A (IFT-A), a complex required for retrograde ciliary transport and entry into cilia of G protein-coupled receptors (GPCRs). Plays a pivotal role in proper development and function of ciliated cells through its role in ciliogenesis and/or cilium maintenance. Required for the development and maintenance of the outer segments of rod and cone photoreceptor cells. Plays a role in maintenance and the delivery of opsin to the outer segment of photoreceptor cells.</text>
</comment>
<dbReference type="Ensembl" id="ENSOMYT00000143648.1">
    <property type="protein sequence ID" value="ENSOMYP00000134009.1"/>
    <property type="gene ID" value="ENSOMYG00000006092.2"/>
</dbReference>
<evidence type="ECO:0000259" key="18">
    <source>
        <dbReference type="Pfam" id="PF23385"/>
    </source>
</evidence>
<protein>
    <recommendedName>
        <fullName evidence="14">Intraflagellar transport protein 140 homolog</fullName>
    </recommendedName>
    <alternativeName>
        <fullName evidence="15">WD and tetratricopeptide repeats protein 2</fullName>
    </alternativeName>
</protein>
<keyword evidence="6" id="KW-0677">Repeat</keyword>
<keyword evidence="22" id="KW-1185">Reference proteome</keyword>
<dbReference type="FunFam" id="2.130.10.10:FF:000675">
    <property type="entry name" value="Intraflagellar transport 140"/>
    <property type="match status" value="1"/>
</dbReference>
<keyword evidence="9" id="KW-0969">Cilium</keyword>
<feature type="domain" description="IFT140 first beta-propeller" evidence="17">
    <location>
        <begin position="2"/>
        <end position="405"/>
    </location>
</feature>
<evidence type="ECO:0000313" key="22">
    <source>
        <dbReference type="Proteomes" id="UP000694395"/>
    </source>
</evidence>
<comment type="subunit">
    <text evidence="13">Component of the IFT complex A (IFT-A). IFT-A complex is divided into a core subcomplex composed of IFT122:IFT140:WDR19 which is associated with TULP3 and a peripheral subcomplex composed of IFT43:WDR35:TTC21B. Interacts (via C-terminal region) with IFT122 (via C-terminal region). Interacts with TTC25. Interacts with TTC21A.</text>
</comment>
<dbReference type="InterPro" id="IPR056168">
    <property type="entry name" value="TPR_IF140/IFT172/WDR19"/>
</dbReference>
<dbReference type="GO" id="GO:0030991">
    <property type="term" value="C:intraciliary transport particle A"/>
    <property type="evidence" value="ECO:0007669"/>
    <property type="project" value="TreeGrafter"/>
</dbReference>
<evidence type="ECO:0000256" key="4">
    <source>
        <dbReference type="ARBA" id="ARBA00022553"/>
    </source>
</evidence>
<dbReference type="InterPro" id="IPR056155">
    <property type="entry name" value="Beta-prop_IFT140_2nd"/>
</dbReference>
<evidence type="ECO:0000256" key="3">
    <source>
        <dbReference type="ARBA" id="ARBA00022490"/>
    </source>
</evidence>
<dbReference type="Gene3D" id="2.130.10.10">
    <property type="entry name" value="YVTN repeat-like/Quinoprotein amine dehydrogenase"/>
    <property type="match status" value="2"/>
</dbReference>
<dbReference type="Pfam" id="PF24762">
    <property type="entry name" value="TPR_IF140-IFT172"/>
    <property type="match status" value="1"/>
</dbReference>
<evidence type="ECO:0000256" key="6">
    <source>
        <dbReference type="ARBA" id="ARBA00022737"/>
    </source>
</evidence>
<gene>
    <name evidence="21" type="primary">ift140</name>
</gene>
<dbReference type="InterPro" id="IPR056156">
    <property type="entry name" value="TPR_IF140_C"/>
</dbReference>
<organism evidence="21 22">
    <name type="scientific">Oncorhynchus mykiss</name>
    <name type="common">Rainbow trout</name>
    <name type="synonym">Salmo gairdneri</name>
    <dbReference type="NCBI Taxonomy" id="8022"/>
    <lineage>
        <taxon>Eukaryota</taxon>
        <taxon>Metazoa</taxon>
        <taxon>Chordata</taxon>
        <taxon>Craniata</taxon>
        <taxon>Vertebrata</taxon>
        <taxon>Euteleostomi</taxon>
        <taxon>Actinopterygii</taxon>
        <taxon>Neopterygii</taxon>
        <taxon>Teleostei</taxon>
        <taxon>Protacanthopterygii</taxon>
        <taxon>Salmoniformes</taxon>
        <taxon>Salmonidae</taxon>
        <taxon>Salmoninae</taxon>
        <taxon>Oncorhynchus</taxon>
    </lineage>
</organism>
<dbReference type="SUPFAM" id="SSF101908">
    <property type="entry name" value="Putative isomerase YbhE"/>
    <property type="match status" value="1"/>
</dbReference>
<evidence type="ECO:0000256" key="8">
    <source>
        <dbReference type="ARBA" id="ARBA00022803"/>
    </source>
</evidence>
<evidence type="ECO:0000256" key="10">
    <source>
        <dbReference type="ARBA" id="ARBA00023212"/>
    </source>
</evidence>
<reference evidence="21" key="2">
    <citation type="submission" date="2025-08" db="UniProtKB">
        <authorList>
            <consortium name="Ensembl"/>
        </authorList>
    </citation>
    <scope>IDENTIFICATION</scope>
</reference>
<evidence type="ECO:0000313" key="21">
    <source>
        <dbReference type="Ensembl" id="ENSOMYP00000134009.1"/>
    </source>
</evidence>
<evidence type="ECO:0000256" key="14">
    <source>
        <dbReference type="ARBA" id="ARBA00072173"/>
    </source>
</evidence>
<evidence type="ECO:0000256" key="9">
    <source>
        <dbReference type="ARBA" id="ARBA00023069"/>
    </source>
</evidence>
<keyword evidence="5" id="KW-0853">WD repeat</keyword>
<dbReference type="InterPro" id="IPR011990">
    <property type="entry name" value="TPR-like_helical_dom_sf"/>
</dbReference>
<feature type="compositionally biased region" description="Acidic residues" evidence="16">
    <location>
        <begin position="1420"/>
        <end position="1430"/>
    </location>
</feature>
<dbReference type="InterPro" id="IPR015943">
    <property type="entry name" value="WD40/YVTN_repeat-like_dom_sf"/>
</dbReference>
<dbReference type="InterPro" id="IPR036322">
    <property type="entry name" value="WD40_repeat_dom_sf"/>
</dbReference>
<dbReference type="GO" id="GO:0060271">
    <property type="term" value="P:cilium assembly"/>
    <property type="evidence" value="ECO:0007669"/>
    <property type="project" value="UniProtKB-ARBA"/>
</dbReference>
<evidence type="ECO:0000259" key="20">
    <source>
        <dbReference type="Pfam" id="PF24762"/>
    </source>
</evidence>
<evidence type="ECO:0000256" key="13">
    <source>
        <dbReference type="ARBA" id="ARBA00065971"/>
    </source>
</evidence>
<keyword evidence="4" id="KW-0597">Phosphoprotein</keyword>
<dbReference type="GO" id="GO:0035721">
    <property type="term" value="P:intraciliary retrograde transport"/>
    <property type="evidence" value="ECO:0007669"/>
    <property type="project" value="UniProtKB-ARBA"/>
</dbReference>
<evidence type="ECO:0000256" key="15">
    <source>
        <dbReference type="ARBA" id="ARBA00083679"/>
    </source>
</evidence>
<evidence type="ECO:0000259" key="19">
    <source>
        <dbReference type="Pfam" id="PF24760"/>
    </source>
</evidence>
<reference evidence="21" key="3">
    <citation type="submission" date="2025-09" db="UniProtKB">
        <authorList>
            <consortium name="Ensembl"/>
        </authorList>
    </citation>
    <scope>IDENTIFICATION</scope>
</reference>
<keyword evidence="7" id="KW-0970">Cilium biogenesis/degradation</keyword>
<keyword evidence="8" id="KW-0802">TPR repeat</keyword>
<evidence type="ECO:0000256" key="1">
    <source>
        <dbReference type="ARBA" id="ARBA00004120"/>
    </source>
</evidence>
<sequence>MAVYFDHRIEAPESSGGPSQVAWHPTQPVLAVASNSPTTGGNIDLYLQQGEHVGSCHVDRPFQPTVLCWHPTKPLLALGWETGEVLLLTHPSGEQTPLPATHTACITLLEWSSSGSRLITGDQMGVLALWKVDARGRLQGSHIVKHDYTKPLTYCIFRPAPPGEDVAMLARAAVGGDESALDMFNWRKAGNGPPLKMGPQEGLVFYVGTADGKVHCVDEHGRSSPVLSVDGSIQKLFYLKRREVLAVVTETLLLSQYTLGPEGGAQELMKVKLSGKSGQSADIVSTETGLLITATGEQVIRLWDLERDDNYVLSLDESLGFEKGEVLNCVSYCTAKEILAAGTNRGRIALWRMVSQPNTRTDTKAQWKLQTPTEIEGNVTQLQWGSNLNLLAANSVTTVLILCEHIMSAHFGQQVAAVQLTPSQLSLTMFNTNSHLTLRSDMHIKGVCVTKGTVTVWNGKQVTVYEPSGATLRNTGSFLCESQVLAVHDENIYTVEPNRVQVRTPQGTVKQLLAFSEAEGNPVLLSVCQGYLVVGTDTAHIKVFDLTRREAKAHCSAKNLVDLTPNLGALKSVKCNANGNQVSILVTQVNGRPDHRMYFYDVEMDTLSHFDFFTGRPPSGISQADDTERCVSLSERCPVSHFWDENEPRLFVCETVLVSSPQMDHLDRVGVDVLVVTFFCTQEHGLLLQDSYPKPAGLQALLALDVPYYYFTCKVGTMTNVQGYAHKTRRALRDFQGLENCEKATRDAMLNFSFYLTIGNMDEAFKSIKLIKSEAVWENMARMCVKNRRLDVARVCLGNMGNARAARALREAEAEPELEARVAVLALQLGMLEDAEKLYKSCGRFDLLNKFYQASGQWQQAVETAETHDRIHLRTTYYSYAKYLEAIGDKSMALVFFEKSDTHRFEVPRMLLDDALSLEIYVNKMKDKNIYKWWAQYLESQSDMESALRYYEYAQDFLSLVRVHCYLGNIQKASEIANETGNRAASYHLARQYESQEEIKQSVHFYTRAQAYNNAIRLCKENGLDDQLMNLALLSNPEDMMEAACYYEEKGSHMDRAVMLYHKAGHFSKALEVAFATEQFAALQLIAEDLDETSDPALLARCSDFFIKHGQYEKAVELLVAAKKYHEALQLCLDQSLTITEDLAESMTVTKESKDLSEEARKELLERIADCCMRQGNYHLATKKYTQAGNKLKAMRALLKSGDTEKIVFFAGVSRQKEIYIMAANYLQSLDWRKDPEIMKNIISFYSKGRALDLLAGFYEACAQVEIDDYQNYEKALGALTEAYKCLSKAKGHSPDEHEARMAELQHKITLVKRFVQARRLYEEDPGEAVRLCEALLEELDLDPAVRIGDAYGFLVEHHCQRGSFQVAYRKLEDLQKLLPSLNISYYVSQGSLDALQRAVGVPLGRGQLSGRGDRRDSGGEEDEVEEDEALVSHQGD</sequence>
<feature type="domain" description="IF140/IFT172/WDR19 TPR" evidence="20">
    <location>
        <begin position="759"/>
        <end position="1245"/>
    </location>
</feature>
<evidence type="ECO:0000256" key="5">
    <source>
        <dbReference type="ARBA" id="ARBA00022574"/>
    </source>
</evidence>
<accession>A0A8K9XIN8</accession>
<dbReference type="GO" id="GO:0036064">
    <property type="term" value="C:ciliary basal body"/>
    <property type="evidence" value="ECO:0007669"/>
    <property type="project" value="TreeGrafter"/>
</dbReference>
<evidence type="ECO:0000256" key="2">
    <source>
        <dbReference type="ARBA" id="ARBA00004300"/>
    </source>
</evidence>
<dbReference type="Pfam" id="PF23383">
    <property type="entry name" value="Beta-prop_IFT140_1st"/>
    <property type="match status" value="1"/>
</dbReference>
<keyword evidence="10" id="KW-0206">Cytoskeleton</keyword>
<reference evidence="21" key="1">
    <citation type="submission" date="2020-07" db="EMBL/GenBank/DDBJ databases">
        <title>A long reads based de novo assembly of the rainbow trout Arlee double haploid line genome.</title>
        <authorList>
            <person name="Gao G."/>
            <person name="Palti Y."/>
        </authorList>
    </citation>
    <scope>NUCLEOTIDE SEQUENCE [LARGE SCALE GENOMIC DNA]</scope>
</reference>
<feature type="domain" description="IF140 C-terminal TPR" evidence="19">
    <location>
        <begin position="1253"/>
        <end position="1376"/>
    </location>
</feature>
<feature type="domain" description="IFT140 second beta-propeller" evidence="18">
    <location>
        <begin position="413"/>
        <end position="714"/>
    </location>
</feature>
<dbReference type="SUPFAM" id="SSF48452">
    <property type="entry name" value="TPR-like"/>
    <property type="match status" value="1"/>
</dbReference>
<dbReference type="FunFam" id="2.130.10.10:FF:003384">
    <property type="entry name" value="Uncharacterized protein"/>
    <property type="match status" value="1"/>
</dbReference>
<proteinExistence type="predicted"/>
<dbReference type="SUPFAM" id="SSF50978">
    <property type="entry name" value="WD40 repeat-like"/>
    <property type="match status" value="1"/>
</dbReference>
<dbReference type="PANTHER" id="PTHR15722:SF7">
    <property type="entry name" value="INTRAFLAGELLAR TRANSPORT PROTEIN 140 HOMOLOG"/>
    <property type="match status" value="1"/>
</dbReference>
<dbReference type="Pfam" id="PF24760">
    <property type="entry name" value="TPR_IF140_C"/>
    <property type="match status" value="1"/>
</dbReference>
<keyword evidence="3" id="KW-0963">Cytoplasm</keyword>
<comment type="subcellular location">
    <subcellularLocation>
        <location evidence="1">Cytoplasm</location>
        <location evidence="1">Cytoskeleton</location>
        <location evidence="1">Cilium basal body</location>
    </subcellularLocation>
    <subcellularLocation>
        <location evidence="2">Cytoplasm</location>
        <location evidence="2">Cytoskeleton</location>
        <location evidence="2">Microtubule organizing center</location>
        <location evidence="2">Centrosome</location>
    </subcellularLocation>
</comment>
<dbReference type="FunFam" id="1.25.40.470:FF:000011">
    <property type="entry name" value="Intraflagellar transport protein 140"/>
    <property type="match status" value="1"/>
</dbReference>
<dbReference type="InterPro" id="IPR056154">
    <property type="entry name" value="Beta-prop_IFT140_1st"/>
</dbReference>
<dbReference type="PANTHER" id="PTHR15722">
    <property type="entry name" value="IFT140/172-RELATED"/>
    <property type="match status" value="1"/>
</dbReference>
<dbReference type="GeneTree" id="ENSGT00940000153417"/>
<dbReference type="Pfam" id="PF23385">
    <property type="entry name" value="Beta-prop_IFT140_2nd"/>
    <property type="match status" value="1"/>
</dbReference>
<dbReference type="GO" id="GO:0005813">
    <property type="term" value="C:centrosome"/>
    <property type="evidence" value="ECO:0007669"/>
    <property type="project" value="UniProtKB-SubCell"/>
</dbReference>
<feature type="region of interest" description="Disordered" evidence="16">
    <location>
        <begin position="1407"/>
        <end position="1437"/>
    </location>
</feature>
<evidence type="ECO:0000256" key="16">
    <source>
        <dbReference type="SAM" id="MobiDB-lite"/>
    </source>
</evidence>
<dbReference type="GO" id="GO:0005930">
    <property type="term" value="C:axoneme"/>
    <property type="evidence" value="ECO:0007669"/>
    <property type="project" value="TreeGrafter"/>
</dbReference>
<evidence type="ECO:0000259" key="17">
    <source>
        <dbReference type="Pfam" id="PF23383"/>
    </source>
</evidence>
<dbReference type="Gene3D" id="1.25.40.470">
    <property type="match status" value="2"/>
</dbReference>
<name>A0A8K9XIN8_ONCMY</name>
<dbReference type="Proteomes" id="UP000694395">
    <property type="component" value="Chromosome 16"/>
</dbReference>
<evidence type="ECO:0000256" key="12">
    <source>
        <dbReference type="ARBA" id="ARBA00057014"/>
    </source>
</evidence>
<evidence type="ECO:0000256" key="11">
    <source>
        <dbReference type="ARBA" id="ARBA00023273"/>
    </source>
</evidence>
<evidence type="ECO:0000256" key="7">
    <source>
        <dbReference type="ARBA" id="ARBA00022794"/>
    </source>
</evidence>
<dbReference type="FunFam" id="1.25.40.470:FF:000010">
    <property type="entry name" value="Intraflagellar transport 140 homolog (Chlamydomonas)"/>
    <property type="match status" value="1"/>
</dbReference>